<feature type="transmembrane region" description="Helical" evidence="7">
    <location>
        <begin position="129"/>
        <end position="148"/>
    </location>
</feature>
<dbReference type="EMBL" id="QMIF01000005">
    <property type="protein sequence ID" value="TVM34200.1"/>
    <property type="molecule type" value="Genomic_DNA"/>
</dbReference>
<evidence type="ECO:0000256" key="6">
    <source>
        <dbReference type="ARBA" id="ARBA00023136"/>
    </source>
</evidence>
<accession>A0A6P1ZKU8</accession>
<feature type="transmembrane region" description="Helical" evidence="7">
    <location>
        <begin position="346"/>
        <end position="364"/>
    </location>
</feature>
<feature type="transmembrane region" description="Helical" evidence="7">
    <location>
        <begin position="195"/>
        <end position="220"/>
    </location>
</feature>
<feature type="transmembrane region" description="Helical" evidence="7">
    <location>
        <begin position="226"/>
        <end position="248"/>
    </location>
</feature>
<keyword evidence="3" id="KW-1003">Cell membrane</keyword>
<feature type="transmembrane region" description="Helical" evidence="7">
    <location>
        <begin position="91"/>
        <end position="108"/>
    </location>
</feature>
<evidence type="ECO:0000256" key="1">
    <source>
        <dbReference type="ARBA" id="ARBA00004651"/>
    </source>
</evidence>
<reference evidence="8 9" key="1">
    <citation type="submission" date="2018-06" db="EMBL/GenBank/DDBJ databases">
        <title>Complete genome of Desulfovibrio marinus P48SEP.</title>
        <authorList>
            <person name="Crispim J.S."/>
            <person name="Vidigal P.M.P."/>
            <person name="Silva L.C.F."/>
            <person name="Araujo L.C."/>
            <person name="Laguardia C.N."/>
            <person name="Dias R.S."/>
            <person name="Sousa M.P."/>
            <person name="Paula S.O."/>
            <person name="Silva C."/>
        </authorList>
    </citation>
    <scope>NUCLEOTIDE SEQUENCE [LARGE SCALE GENOMIC DNA]</scope>
    <source>
        <strain evidence="8 9">P48SEP</strain>
    </source>
</reference>
<dbReference type="PANTHER" id="PTHR23517">
    <property type="entry name" value="RESISTANCE PROTEIN MDTM, PUTATIVE-RELATED-RELATED"/>
    <property type="match status" value="1"/>
</dbReference>
<dbReference type="InterPro" id="IPR036259">
    <property type="entry name" value="MFS_trans_sf"/>
</dbReference>
<dbReference type="GO" id="GO:0005886">
    <property type="term" value="C:plasma membrane"/>
    <property type="evidence" value="ECO:0007669"/>
    <property type="project" value="UniProtKB-SubCell"/>
</dbReference>
<comment type="subcellular location">
    <subcellularLocation>
        <location evidence="1">Cell membrane</location>
        <topology evidence="1">Multi-pass membrane protein</topology>
    </subcellularLocation>
</comment>
<evidence type="ECO:0000256" key="3">
    <source>
        <dbReference type="ARBA" id="ARBA00022475"/>
    </source>
</evidence>
<organism evidence="8 9">
    <name type="scientific">Oceanidesulfovibrio marinus</name>
    <dbReference type="NCBI Taxonomy" id="370038"/>
    <lineage>
        <taxon>Bacteria</taxon>
        <taxon>Pseudomonadati</taxon>
        <taxon>Thermodesulfobacteriota</taxon>
        <taxon>Desulfovibrionia</taxon>
        <taxon>Desulfovibrionales</taxon>
        <taxon>Desulfovibrionaceae</taxon>
        <taxon>Oceanidesulfovibrio</taxon>
    </lineage>
</organism>
<dbReference type="GO" id="GO:0022857">
    <property type="term" value="F:transmembrane transporter activity"/>
    <property type="evidence" value="ECO:0007669"/>
    <property type="project" value="InterPro"/>
</dbReference>
<dbReference type="InterPro" id="IPR011701">
    <property type="entry name" value="MFS"/>
</dbReference>
<feature type="transmembrane region" description="Helical" evidence="7">
    <location>
        <begin position="42"/>
        <end position="60"/>
    </location>
</feature>
<dbReference type="OrthoDB" id="9774288at2"/>
<dbReference type="Pfam" id="PF07690">
    <property type="entry name" value="MFS_1"/>
    <property type="match status" value="1"/>
</dbReference>
<feature type="transmembrane region" description="Helical" evidence="7">
    <location>
        <begin position="317"/>
        <end position="340"/>
    </location>
</feature>
<evidence type="ECO:0000256" key="5">
    <source>
        <dbReference type="ARBA" id="ARBA00022989"/>
    </source>
</evidence>
<gene>
    <name evidence="8" type="ORF">DQK91_09935</name>
</gene>
<keyword evidence="5 7" id="KW-1133">Transmembrane helix</keyword>
<keyword evidence="4 7" id="KW-0812">Transmembrane</keyword>
<evidence type="ECO:0000256" key="7">
    <source>
        <dbReference type="SAM" id="Phobius"/>
    </source>
</evidence>
<dbReference type="Gene3D" id="1.20.1250.20">
    <property type="entry name" value="MFS general substrate transporter like domains"/>
    <property type="match status" value="2"/>
</dbReference>
<protein>
    <submittedName>
        <fullName evidence="8">MFS transporter</fullName>
    </submittedName>
</protein>
<name>A0A6P1ZKU8_9BACT</name>
<keyword evidence="6 7" id="KW-0472">Membrane</keyword>
<feature type="transmembrane region" description="Helical" evidence="7">
    <location>
        <begin position="154"/>
        <end position="174"/>
    </location>
</feature>
<dbReference type="SUPFAM" id="SSF103473">
    <property type="entry name" value="MFS general substrate transporter"/>
    <property type="match status" value="1"/>
</dbReference>
<comment type="caution">
    <text evidence="8">The sequence shown here is derived from an EMBL/GenBank/DDBJ whole genome shotgun (WGS) entry which is preliminary data.</text>
</comment>
<dbReference type="Proteomes" id="UP000434052">
    <property type="component" value="Unassembled WGS sequence"/>
</dbReference>
<dbReference type="AlphaFoldDB" id="A0A6P1ZKU8"/>
<evidence type="ECO:0000256" key="2">
    <source>
        <dbReference type="ARBA" id="ARBA00022448"/>
    </source>
</evidence>
<evidence type="ECO:0000313" key="8">
    <source>
        <dbReference type="EMBL" id="TVM34200.1"/>
    </source>
</evidence>
<dbReference type="InterPro" id="IPR050171">
    <property type="entry name" value="MFS_Transporters"/>
</dbReference>
<evidence type="ECO:0000256" key="4">
    <source>
        <dbReference type="ARBA" id="ARBA00022692"/>
    </source>
</evidence>
<proteinExistence type="predicted"/>
<evidence type="ECO:0000313" key="9">
    <source>
        <dbReference type="Proteomes" id="UP000434052"/>
    </source>
</evidence>
<keyword evidence="2" id="KW-0813">Transport</keyword>
<sequence>MYLYLLLLTVAGAVGLQGWRTLINNFAVDTVGLNGFQFGLVQSIREIPGFLSLLVIYLLILFREHKLAAYAAVVLGIGVVSTGYMPSFSGIIVATTIMSIGFHVAETLNQSLTLQYFGPAKAAVVFGRLRGVASVCNLVVGAVIFVLADMLDFTWLFMAIGCVAIAIGLYCLRLNPTIEGLTPQRKTMVFKKRYWLFYALTLFAGARRQIFTAFAVFLLVQKFHYSVQWVTALFFINNAVLMWAGPAIGRWVSRFGERRMLTIEYSGLVVIFLVYAFTDSAILAGAMYVADHLLFNFSMAIRTYFQKIADPADIAPSMAVGFTINHIAAVLIPVLGGILWLTHYRWVFIGAACLSVVSLCLAQLTGADGKPFSESET</sequence>
<feature type="transmembrane region" description="Helical" evidence="7">
    <location>
        <begin position="67"/>
        <end position="85"/>
    </location>
</feature>